<name>L0AY96_THEEQ</name>
<feature type="region of interest" description="Disordered" evidence="1">
    <location>
        <begin position="1"/>
        <end position="53"/>
    </location>
</feature>
<dbReference type="GO" id="GO:0007165">
    <property type="term" value="P:signal transduction"/>
    <property type="evidence" value="ECO:0007669"/>
    <property type="project" value="InterPro"/>
</dbReference>
<proteinExistence type="predicted"/>
<keyword evidence="3" id="KW-1185">Reference proteome</keyword>
<feature type="compositionally biased region" description="Polar residues" evidence="1">
    <location>
        <begin position="285"/>
        <end position="294"/>
    </location>
</feature>
<dbReference type="KEGG" id="beq:BEWA_033920"/>
<dbReference type="GO" id="GO:0000159">
    <property type="term" value="C:protein phosphatase type 2A complex"/>
    <property type="evidence" value="ECO:0007669"/>
    <property type="project" value="InterPro"/>
</dbReference>
<dbReference type="InterPro" id="IPR011989">
    <property type="entry name" value="ARM-like"/>
</dbReference>
<dbReference type="GeneID" id="15803447"/>
<dbReference type="GO" id="GO:0019888">
    <property type="term" value="F:protein phosphatase regulator activity"/>
    <property type="evidence" value="ECO:0007669"/>
    <property type="project" value="InterPro"/>
</dbReference>
<dbReference type="eggNOG" id="KOG2085">
    <property type="taxonomic scope" value="Eukaryota"/>
</dbReference>
<evidence type="ECO:0000256" key="1">
    <source>
        <dbReference type="SAM" id="MobiDB-lite"/>
    </source>
</evidence>
<gene>
    <name evidence="2" type="ORF">BEWA_033920</name>
</gene>
<dbReference type="Pfam" id="PF01603">
    <property type="entry name" value="B56"/>
    <property type="match status" value="1"/>
</dbReference>
<dbReference type="OrthoDB" id="10264446at2759"/>
<feature type="compositionally biased region" description="Low complexity" evidence="1">
    <location>
        <begin position="273"/>
        <end position="284"/>
    </location>
</feature>
<organism evidence="2 3">
    <name type="scientific">Theileria equi strain WA</name>
    <dbReference type="NCBI Taxonomy" id="1537102"/>
    <lineage>
        <taxon>Eukaryota</taxon>
        <taxon>Sar</taxon>
        <taxon>Alveolata</taxon>
        <taxon>Apicomplexa</taxon>
        <taxon>Aconoidasida</taxon>
        <taxon>Piroplasmida</taxon>
        <taxon>Theileriidae</taxon>
        <taxon>Theileria</taxon>
    </lineage>
</organism>
<feature type="compositionally biased region" description="Polar residues" evidence="1">
    <location>
        <begin position="12"/>
        <end position="35"/>
    </location>
</feature>
<dbReference type="STRING" id="1537102.L0AY96"/>
<dbReference type="Proteomes" id="UP000031512">
    <property type="component" value="Chromosome 1"/>
</dbReference>
<dbReference type="PANTHER" id="PTHR10257:SF3">
    <property type="entry name" value="SERINE_THREONINE-PROTEIN PHOSPHATASE 2A 56 KDA REGULATORY SUBUNIT GAMMA ISOFORM"/>
    <property type="match status" value="1"/>
</dbReference>
<reference evidence="2 3" key="1">
    <citation type="journal article" date="2012" name="BMC Genomics">
        <title>Comparative genomic analysis and phylogenetic position of Theileria equi.</title>
        <authorList>
            <person name="Kappmeyer L.S."/>
            <person name="Thiagarajan M."/>
            <person name="Herndon D.R."/>
            <person name="Ramsay J.D."/>
            <person name="Caler E."/>
            <person name="Djikeng A."/>
            <person name="Gillespie J.J."/>
            <person name="Lau A.O."/>
            <person name="Roalson E.H."/>
            <person name="Silva J.C."/>
            <person name="Silva M.G."/>
            <person name="Suarez C.E."/>
            <person name="Ueti M.W."/>
            <person name="Nene V.M."/>
            <person name="Mealey R.H."/>
            <person name="Knowles D.P."/>
            <person name="Brayton K.A."/>
        </authorList>
    </citation>
    <scope>NUCLEOTIDE SEQUENCE [LARGE SCALE GENOMIC DNA]</scope>
    <source>
        <strain evidence="2 3">WA</strain>
    </source>
</reference>
<evidence type="ECO:0000313" key="2">
    <source>
        <dbReference type="EMBL" id="AFZ80535.1"/>
    </source>
</evidence>
<feature type="region of interest" description="Disordered" evidence="1">
    <location>
        <begin position="271"/>
        <end position="294"/>
    </location>
</feature>
<feature type="compositionally biased region" description="Basic and acidic residues" evidence="1">
    <location>
        <begin position="1"/>
        <end position="11"/>
    </location>
</feature>
<dbReference type="InterPro" id="IPR016024">
    <property type="entry name" value="ARM-type_fold"/>
</dbReference>
<accession>L0AY96</accession>
<protein>
    <submittedName>
        <fullName evidence="2">Protein phosphatase 2A, regulatory subunit, putative</fullName>
    </submittedName>
</protein>
<dbReference type="EMBL" id="CP001669">
    <property type="protein sequence ID" value="AFZ80535.1"/>
    <property type="molecule type" value="Genomic_DNA"/>
</dbReference>
<dbReference type="RefSeq" id="XP_004830201.1">
    <property type="nucleotide sequence ID" value="XM_004830144.1"/>
</dbReference>
<dbReference type="Gene3D" id="1.25.10.10">
    <property type="entry name" value="Leucine-rich Repeat Variant"/>
    <property type="match status" value="1"/>
</dbReference>
<sequence>MRLFRSTKDKASSGSDNEDSQPSNTRSDNSPQKSLFRSMGLMFSRSPNRGNDVQYQRLASLSSGRLAEDGTSHKTERKGWFSRFSDSSSMKCESVTSKSIDSGSSPPSHDDVHMLDRSSSYLSLSPLSLKGVTGSDSTIAQPIDLQETNFPYEHLSKYKSDRKTIVMDDEIIHIGSRFHTSPVSSNEVLKPFEIKHAASLNLDNDLNFDHNAWMEERKEPKQVEERGFFNIRNKLSSFQRNLSTPRAFKFMSSRSSSKDKYISDNKLKRLVRGGANSDGSDNSGTPRSQRNSDRSMFSLINDSSGDDAFIEPIDKNDGYKISAPIASCRGYNVICLSNTQIPEDISSITPTKDLQKVEENFSSLPLLKDTPLQNRPELFQRKLIACQTIVDFDMRKQTQRAIELKRQILLEIVEYISTTRSCINERILQDVIDMVAANVFRSLPQNIKKFNMFYDSEDDEPALEKSWPHLQIVYDIFLRVIVSTDITSKMAKNVIDRTFVLRLLSTLNSEDQRERDYLKTILHRIYGKIVPLRNFIRKAIDNVFTHFVYDAEVHYGITELLEILGSIINGFAIPLKEEHKIYLRKALAPLHKPKSIRIYHAALTYCMIQYINKDRTLSATILKCVLNYWPTSSTQKEILFLNELEEVLSLTELTEFNMVVQPLVKRLALCLSSTHFQVAERTLYLWNNDRLVRLFNMNKEITYAHIVPILHSNASNHWNSVVRTSMFNVSKILLEYDQALYNKCIMEDLKDAKIRDDRTHLWNELETSYKAKIAAT</sequence>
<dbReference type="InterPro" id="IPR002554">
    <property type="entry name" value="PP2A_B56"/>
</dbReference>
<dbReference type="FunFam" id="1.25.10.10:FF:000331">
    <property type="entry name" value="Phosphoprotein phosphatase, putative"/>
    <property type="match status" value="1"/>
</dbReference>
<dbReference type="PANTHER" id="PTHR10257">
    <property type="entry name" value="SERINE/THREONINE PROTEIN PHOSPHATASE 2A PP2A REGULATORY SUBUNIT B"/>
    <property type="match status" value="1"/>
</dbReference>
<dbReference type="SUPFAM" id="SSF48371">
    <property type="entry name" value="ARM repeat"/>
    <property type="match status" value="1"/>
</dbReference>
<dbReference type="AlphaFoldDB" id="L0AY96"/>
<dbReference type="VEuPathDB" id="PiroplasmaDB:BEWA_033920"/>
<evidence type="ECO:0000313" key="3">
    <source>
        <dbReference type="Proteomes" id="UP000031512"/>
    </source>
</evidence>